<feature type="signal peptide" evidence="11">
    <location>
        <begin position="1"/>
        <end position="24"/>
    </location>
</feature>
<organism evidence="13 14">
    <name type="scientific">Janthinobacterium psychrotolerans</name>
    <dbReference type="NCBI Taxonomy" id="1747903"/>
    <lineage>
        <taxon>Bacteria</taxon>
        <taxon>Pseudomonadati</taxon>
        <taxon>Pseudomonadota</taxon>
        <taxon>Betaproteobacteria</taxon>
        <taxon>Burkholderiales</taxon>
        <taxon>Oxalobacteraceae</taxon>
        <taxon>Janthinobacterium</taxon>
    </lineage>
</organism>
<dbReference type="GO" id="GO:0046930">
    <property type="term" value="C:pore complex"/>
    <property type="evidence" value="ECO:0007669"/>
    <property type="project" value="UniProtKB-KW"/>
</dbReference>
<dbReference type="InterPro" id="IPR033900">
    <property type="entry name" value="Gram_neg_porin_domain"/>
</dbReference>
<dbReference type="PANTHER" id="PTHR34501">
    <property type="entry name" value="PROTEIN YDDL-RELATED"/>
    <property type="match status" value="1"/>
</dbReference>
<keyword evidence="5" id="KW-0812">Transmembrane</keyword>
<dbReference type="PANTHER" id="PTHR34501:SF9">
    <property type="entry name" value="MAJOR OUTER MEMBRANE PROTEIN P.IA"/>
    <property type="match status" value="1"/>
</dbReference>
<dbReference type="PATRIC" id="fig|1747903.4.peg.1541"/>
<evidence type="ECO:0000256" key="11">
    <source>
        <dbReference type="SAM" id="SignalP"/>
    </source>
</evidence>
<dbReference type="STRING" id="1747903.ASR47_1004283"/>
<comment type="subunit">
    <text evidence="2">Homotrimer.</text>
</comment>
<dbReference type="Proteomes" id="UP000092713">
    <property type="component" value="Unassembled WGS sequence"/>
</dbReference>
<evidence type="ECO:0000256" key="10">
    <source>
        <dbReference type="ARBA" id="ARBA00023237"/>
    </source>
</evidence>
<protein>
    <submittedName>
        <fullName evidence="13">Outer membrane protein (Porin)</fullName>
    </submittedName>
</protein>
<evidence type="ECO:0000256" key="9">
    <source>
        <dbReference type="ARBA" id="ARBA00023136"/>
    </source>
</evidence>
<keyword evidence="9" id="KW-0472">Membrane</keyword>
<evidence type="ECO:0000256" key="6">
    <source>
        <dbReference type="ARBA" id="ARBA00022729"/>
    </source>
</evidence>
<feature type="domain" description="Porin" evidence="12">
    <location>
        <begin position="12"/>
        <end position="332"/>
    </location>
</feature>
<dbReference type="InterPro" id="IPR023614">
    <property type="entry name" value="Porin_dom_sf"/>
</dbReference>
<dbReference type="Gene3D" id="2.40.160.10">
    <property type="entry name" value="Porin"/>
    <property type="match status" value="1"/>
</dbReference>
<dbReference type="CDD" id="cd00342">
    <property type="entry name" value="gram_neg_porins"/>
    <property type="match status" value="1"/>
</dbReference>
<dbReference type="GO" id="GO:0015288">
    <property type="term" value="F:porin activity"/>
    <property type="evidence" value="ECO:0007669"/>
    <property type="project" value="UniProtKB-KW"/>
</dbReference>
<keyword evidence="14" id="KW-1185">Reference proteome</keyword>
<dbReference type="Pfam" id="PF13609">
    <property type="entry name" value="Porin_4"/>
    <property type="match status" value="1"/>
</dbReference>
<evidence type="ECO:0000256" key="8">
    <source>
        <dbReference type="ARBA" id="ARBA00023114"/>
    </source>
</evidence>
<dbReference type="SUPFAM" id="SSF56935">
    <property type="entry name" value="Porins"/>
    <property type="match status" value="1"/>
</dbReference>
<keyword evidence="7" id="KW-0406">Ion transport</keyword>
<feature type="chain" id="PRO_5008355537" evidence="11">
    <location>
        <begin position="25"/>
        <end position="359"/>
    </location>
</feature>
<accession>A0A1A7C126</accession>
<keyword evidence="8" id="KW-0626">Porin</keyword>
<evidence type="ECO:0000256" key="3">
    <source>
        <dbReference type="ARBA" id="ARBA00022448"/>
    </source>
</evidence>
<dbReference type="PRINTS" id="PR00182">
    <property type="entry name" value="ECOLNEIPORIN"/>
</dbReference>
<dbReference type="PRINTS" id="PR00184">
    <property type="entry name" value="NEISSPPORIN"/>
</dbReference>
<evidence type="ECO:0000259" key="12">
    <source>
        <dbReference type="Pfam" id="PF13609"/>
    </source>
</evidence>
<evidence type="ECO:0000313" key="13">
    <source>
        <dbReference type="EMBL" id="OBV38008.1"/>
    </source>
</evidence>
<dbReference type="GO" id="GO:0034220">
    <property type="term" value="P:monoatomic ion transmembrane transport"/>
    <property type="evidence" value="ECO:0007669"/>
    <property type="project" value="InterPro"/>
</dbReference>
<evidence type="ECO:0000313" key="14">
    <source>
        <dbReference type="Proteomes" id="UP000092713"/>
    </source>
</evidence>
<evidence type="ECO:0000256" key="1">
    <source>
        <dbReference type="ARBA" id="ARBA00004571"/>
    </source>
</evidence>
<keyword evidence="10" id="KW-0998">Cell outer membrane</keyword>
<reference evidence="13 14" key="1">
    <citation type="submission" date="2016-04" db="EMBL/GenBank/DDBJ databases">
        <title>Draft genome sequence of Janthinobacterium psychrotolerans sp. nov., isolated from freshwater sediments in Denmark.</title>
        <authorList>
            <person name="Gong X."/>
            <person name="Skrivergaard S."/>
            <person name="Korsgaard B.S."/>
            <person name="Schreiber L."/>
            <person name="Marshall I.P."/>
            <person name="Finster K."/>
            <person name="Schramm A."/>
        </authorList>
    </citation>
    <scope>NUCLEOTIDE SEQUENCE [LARGE SCALE GENOMIC DNA]</scope>
    <source>
        <strain evidence="13 14">S3-2</strain>
    </source>
</reference>
<dbReference type="EMBL" id="LOCQ01000059">
    <property type="protein sequence ID" value="OBV38008.1"/>
    <property type="molecule type" value="Genomic_DNA"/>
</dbReference>
<dbReference type="AlphaFoldDB" id="A0A1A7C126"/>
<gene>
    <name evidence="13" type="ORF">ASR47_1004283</name>
</gene>
<dbReference type="InterPro" id="IPR002299">
    <property type="entry name" value="Porin_Neis"/>
</dbReference>
<proteinExistence type="predicted"/>
<name>A0A1A7C126_9BURK</name>
<dbReference type="InterPro" id="IPR001702">
    <property type="entry name" value="Porin_Gram-ve"/>
</dbReference>
<dbReference type="GO" id="GO:0009279">
    <property type="term" value="C:cell outer membrane"/>
    <property type="evidence" value="ECO:0007669"/>
    <property type="project" value="UniProtKB-SubCell"/>
</dbReference>
<keyword evidence="4" id="KW-1134">Transmembrane beta strand</keyword>
<evidence type="ECO:0000256" key="4">
    <source>
        <dbReference type="ARBA" id="ARBA00022452"/>
    </source>
</evidence>
<keyword evidence="3" id="KW-0813">Transport</keyword>
<evidence type="ECO:0000256" key="5">
    <source>
        <dbReference type="ARBA" id="ARBA00022692"/>
    </source>
</evidence>
<sequence>MMKKLQYAAVAGAVMAALAGPASAQSNLTLYGTVDMGLVRESGGIAGVTRLTSGVASGSRLGFKGREDLGGGMAVVFLLENGFQADTGALGQGGLLFGRQAYAGLQTQAGTVTLGRQYTPQYLAIAAVDPFNSGTAGDSKNLMMATGNAASRMDNSVKYSSPVMQGFNAELVAGAGEVAGDSGAGRQLGGALAYAGGPWALRLAYHHRDNDTAALRNAGSARNTVATAMYDAGSFKAHFAYGVDQGLNSALARNLNNPFGAAVAPVASTDSNVVLVGLSVPQGAGTWLVSYIRKNDKTAYNQDAQQVAAGYRHALSKRTDLYGVLASIRNRNGAGYTVGSAIEGGSGNRAINLGVRHSF</sequence>
<comment type="subcellular location">
    <subcellularLocation>
        <location evidence="1">Cell outer membrane</location>
        <topology evidence="1">Multi-pass membrane protein</topology>
    </subcellularLocation>
</comment>
<evidence type="ECO:0000256" key="2">
    <source>
        <dbReference type="ARBA" id="ARBA00011233"/>
    </source>
</evidence>
<comment type="caution">
    <text evidence="13">The sequence shown here is derived from an EMBL/GenBank/DDBJ whole genome shotgun (WGS) entry which is preliminary data.</text>
</comment>
<keyword evidence="6 11" id="KW-0732">Signal</keyword>
<dbReference type="InterPro" id="IPR050298">
    <property type="entry name" value="Gram-neg_bact_OMP"/>
</dbReference>
<evidence type="ECO:0000256" key="7">
    <source>
        <dbReference type="ARBA" id="ARBA00023065"/>
    </source>
</evidence>